<evidence type="ECO:0000313" key="2">
    <source>
        <dbReference type="EMBL" id="NKX51068.1"/>
    </source>
</evidence>
<evidence type="ECO:0000313" key="3">
    <source>
        <dbReference type="Proteomes" id="UP000523795"/>
    </source>
</evidence>
<dbReference type="Proteomes" id="UP000523795">
    <property type="component" value="Unassembled WGS sequence"/>
</dbReference>
<gene>
    <name evidence="2" type="ORF">HER39_10945</name>
</gene>
<evidence type="ECO:0000256" key="1">
    <source>
        <dbReference type="SAM" id="MobiDB-lite"/>
    </source>
</evidence>
<sequence length="233" mass="24257">MGQTQPEAVQARIKESPAESVLTGVLESPPGGWKPAGAVQLGAAQPVPFDCPADGPAPSVSASRLFSVRGHTVQVVLAAYRAGLGAEVMKQQLAGHGSCAADGIHVEEGSTGGEDPGVESQLVFASRGEAVSQVLASRRGDVLAFYVADARTPVAELARRFDLRLGSRLSRVCADPRSTAADASRSPWSAAGYEPYTVRTGVAVRDLSVPQRLAADDVLRIPLPAPAIKLERV</sequence>
<feature type="non-terminal residue" evidence="2">
    <location>
        <position position="233"/>
    </location>
</feature>
<dbReference type="EMBL" id="JAAZSR010000167">
    <property type="protein sequence ID" value="NKX51068.1"/>
    <property type="molecule type" value="Genomic_DNA"/>
</dbReference>
<keyword evidence="3" id="KW-1185">Reference proteome</keyword>
<organism evidence="2 3">
    <name type="scientific">Arthrobacter deserti</name>
    <dbReference type="NCBI Taxonomy" id="1742687"/>
    <lineage>
        <taxon>Bacteria</taxon>
        <taxon>Bacillati</taxon>
        <taxon>Actinomycetota</taxon>
        <taxon>Actinomycetes</taxon>
        <taxon>Micrococcales</taxon>
        <taxon>Micrococcaceae</taxon>
        <taxon>Arthrobacter</taxon>
    </lineage>
</organism>
<comment type="caution">
    <text evidence="2">The sequence shown here is derived from an EMBL/GenBank/DDBJ whole genome shotgun (WGS) entry which is preliminary data.</text>
</comment>
<feature type="region of interest" description="Disordered" evidence="1">
    <location>
        <begin position="1"/>
        <end position="29"/>
    </location>
</feature>
<protein>
    <submittedName>
        <fullName evidence="2">Uncharacterized protein</fullName>
    </submittedName>
</protein>
<proteinExistence type="predicted"/>
<name>A0ABX1JP74_9MICC</name>
<reference evidence="2 3" key="1">
    <citation type="submission" date="2020-04" db="EMBL/GenBank/DDBJ databases">
        <authorList>
            <person name="Liu S."/>
        </authorList>
    </citation>
    <scope>NUCLEOTIDE SEQUENCE [LARGE SCALE GENOMIC DNA]</scope>
    <source>
        <strain evidence="2 3">CGMCC 1.15091</strain>
    </source>
</reference>
<accession>A0ABX1JP74</accession>